<keyword evidence="2" id="KW-1185">Reference proteome</keyword>
<reference evidence="1" key="1">
    <citation type="submission" date="2020-07" db="EMBL/GenBank/DDBJ databases">
        <authorList>
            <person name="Nieuwenhuis M."/>
            <person name="Van De Peppel L.J.J."/>
        </authorList>
    </citation>
    <scope>NUCLEOTIDE SEQUENCE</scope>
    <source>
        <strain evidence="1">AP01</strain>
        <tissue evidence="1">Mycelium</tissue>
    </source>
</reference>
<sequence length="196" mass="21753">MPPPLYPMNTVLLLEILTLLNGFTLYEFKSLFSFANNTGSPATHAFIGPIAITFELLYKHRAMSTNAKDVVIQKFSMVLAGKVACLASQESGWHFSASHASALQIQAFSVEDMATKLKTQAPFIWKVLGHLLKGNNMCSTSAPAPQSMQLCNKTGMLKAKEANYWLMEEERLGMQLESDAVWEGEEGDVTDETWQK</sequence>
<dbReference type="OrthoDB" id="2636032at2759"/>
<protein>
    <submittedName>
        <fullName evidence="1">Uncharacterized protein</fullName>
    </submittedName>
</protein>
<reference evidence="1" key="2">
    <citation type="submission" date="2021-10" db="EMBL/GenBank/DDBJ databases">
        <title>Phylogenomics reveals ancestral predisposition of the termite-cultivated fungus Termitomyces towards a domesticated lifestyle.</title>
        <authorList>
            <person name="Auxier B."/>
            <person name="Grum-Grzhimaylo A."/>
            <person name="Cardenas M.E."/>
            <person name="Lodge J.D."/>
            <person name="Laessoe T."/>
            <person name="Pedersen O."/>
            <person name="Smith M.E."/>
            <person name="Kuyper T.W."/>
            <person name="Franco-Molano E.A."/>
            <person name="Baroni T.J."/>
            <person name="Aanen D.K."/>
        </authorList>
    </citation>
    <scope>NUCLEOTIDE SEQUENCE</scope>
    <source>
        <strain evidence="1">AP01</strain>
        <tissue evidence="1">Mycelium</tissue>
    </source>
</reference>
<comment type="caution">
    <text evidence="1">The sequence shown here is derived from an EMBL/GenBank/DDBJ whole genome shotgun (WGS) entry which is preliminary data.</text>
</comment>
<dbReference type="AlphaFoldDB" id="A0A9P7K754"/>
<evidence type="ECO:0000313" key="1">
    <source>
        <dbReference type="EMBL" id="KAG5639628.1"/>
    </source>
</evidence>
<organism evidence="1 2">
    <name type="scientific">Asterophora parasitica</name>
    <dbReference type="NCBI Taxonomy" id="117018"/>
    <lineage>
        <taxon>Eukaryota</taxon>
        <taxon>Fungi</taxon>
        <taxon>Dikarya</taxon>
        <taxon>Basidiomycota</taxon>
        <taxon>Agaricomycotina</taxon>
        <taxon>Agaricomycetes</taxon>
        <taxon>Agaricomycetidae</taxon>
        <taxon>Agaricales</taxon>
        <taxon>Tricholomatineae</taxon>
        <taxon>Lyophyllaceae</taxon>
        <taxon>Asterophora</taxon>
    </lineage>
</organism>
<proteinExistence type="predicted"/>
<evidence type="ECO:0000313" key="2">
    <source>
        <dbReference type="Proteomes" id="UP000775547"/>
    </source>
</evidence>
<accession>A0A9P7K754</accession>
<name>A0A9P7K754_9AGAR</name>
<dbReference type="EMBL" id="JABCKV010002175">
    <property type="protein sequence ID" value="KAG5639628.1"/>
    <property type="molecule type" value="Genomic_DNA"/>
</dbReference>
<gene>
    <name evidence="1" type="ORF">DXG03_003626</name>
</gene>
<dbReference type="Proteomes" id="UP000775547">
    <property type="component" value="Unassembled WGS sequence"/>
</dbReference>